<dbReference type="PROSITE" id="PS00825">
    <property type="entry name" value="EF1BD_2"/>
    <property type="match status" value="1"/>
</dbReference>
<evidence type="ECO:0000256" key="4">
    <source>
        <dbReference type="RuleBase" id="RU003791"/>
    </source>
</evidence>
<keyword evidence="3 4" id="KW-0648">Protein biosynthesis</keyword>
<accession>A0A1B6KQ50</accession>
<name>A0A1B6KQ50_9HEMI</name>
<keyword evidence="2 4" id="KW-0251">Elongation factor</keyword>
<sequence length="320" mass="35790">MEVALAQEKIWFDKYKYEEAEKAYFENLSKLQNLDGYSNQAPEIPKTNVSCPSAPKPIKDDSVKPVPNPVAYITTPEPRVEDKRFKVKNRNKAKKDVEKKVEKTVKLEPKMDGLAKMTSENIAVEFNNRLNSLESENSNLKKEVNGLTTMIKKLNERIATLEKSGGASSAKPVASAAAGSQKPASKPKVEDDDDGVDLFGSDSEEEDEDAKKIKEQRLAEYAARKSKKPVLIAKSNIILDVKPWDDETDMKKMEVEVRKVTTDGLIWGASKLVPLAYGIHKLQISCVVEDDKVSVDWLQEQLEAIEDYVQSVDIAAFNKV</sequence>
<dbReference type="InterPro" id="IPR036219">
    <property type="entry name" value="eEF-1beta-like_sf"/>
</dbReference>
<protein>
    <recommendedName>
        <fullName evidence="9">Translation elongation factor EF1B beta/delta subunit guanine nucleotide exchange domain-containing protein</fullName>
    </recommendedName>
</protein>
<dbReference type="PANTHER" id="PTHR11595">
    <property type="entry name" value="EF-HAND AND COILED-COIL DOMAIN-CONTAINING FAMILY MEMBER"/>
    <property type="match status" value="1"/>
</dbReference>
<dbReference type="SMART" id="SM01182">
    <property type="entry name" value="EF-1_beta_acid"/>
    <property type="match status" value="1"/>
</dbReference>
<feature type="compositionally biased region" description="Low complexity" evidence="5">
    <location>
        <begin position="164"/>
        <end position="180"/>
    </location>
</feature>
<dbReference type="Pfam" id="PF10587">
    <property type="entry name" value="EF-1_beta_acid"/>
    <property type="match status" value="1"/>
</dbReference>
<evidence type="ECO:0000313" key="8">
    <source>
        <dbReference type="EMBL" id="JAT13344.1"/>
    </source>
</evidence>
<dbReference type="InterPro" id="IPR014038">
    <property type="entry name" value="EF1B_bsu/dsu_GNE"/>
</dbReference>
<dbReference type="SUPFAM" id="SSF54984">
    <property type="entry name" value="eEF-1beta-like"/>
    <property type="match status" value="1"/>
</dbReference>
<dbReference type="AlphaFoldDB" id="A0A1B6KQ50"/>
<comment type="similarity">
    <text evidence="1 4">Belongs to the EF-1-beta/EF-1-delta family.</text>
</comment>
<feature type="domain" description="Translation elongation factor EF1B beta/delta subunit guanine nucleotide exchange" evidence="6">
    <location>
        <begin position="234"/>
        <end position="320"/>
    </location>
</feature>
<evidence type="ECO:0000259" key="7">
    <source>
        <dbReference type="SMART" id="SM01182"/>
    </source>
</evidence>
<dbReference type="EMBL" id="GEBQ01026633">
    <property type="protein sequence ID" value="JAT13344.1"/>
    <property type="molecule type" value="Transcribed_RNA"/>
</dbReference>
<dbReference type="PANTHER" id="PTHR11595:SF26">
    <property type="entry name" value="ELONGATION FACTOR 1-DELTA"/>
    <property type="match status" value="1"/>
</dbReference>
<dbReference type="GO" id="GO:0003746">
    <property type="term" value="F:translation elongation factor activity"/>
    <property type="evidence" value="ECO:0007669"/>
    <property type="project" value="UniProtKB-KW"/>
</dbReference>
<gene>
    <name evidence="8" type="ORF">g.24512</name>
</gene>
<dbReference type="FunFam" id="3.30.70.60:FF:000001">
    <property type="entry name" value="Elongation factor 1-beta 1 like"/>
    <property type="match status" value="1"/>
</dbReference>
<evidence type="ECO:0000256" key="5">
    <source>
        <dbReference type="SAM" id="MobiDB-lite"/>
    </source>
</evidence>
<dbReference type="Pfam" id="PF00736">
    <property type="entry name" value="EF1_GNE"/>
    <property type="match status" value="1"/>
</dbReference>
<evidence type="ECO:0000256" key="2">
    <source>
        <dbReference type="ARBA" id="ARBA00022768"/>
    </source>
</evidence>
<evidence type="ECO:0000256" key="3">
    <source>
        <dbReference type="ARBA" id="ARBA00022917"/>
    </source>
</evidence>
<dbReference type="InterPro" id="IPR001326">
    <property type="entry name" value="Transl_elong_EF1B_B/D_CS"/>
</dbReference>
<dbReference type="GO" id="GO:0005085">
    <property type="term" value="F:guanyl-nucleotide exchange factor activity"/>
    <property type="evidence" value="ECO:0007669"/>
    <property type="project" value="TreeGrafter"/>
</dbReference>
<dbReference type="CDD" id="cd00292">
    <property type="entry name" value="EF1B"/>
    <property type="match status" value="1"/>
</dbReference>
<reference evidence="8" key="1">
    <citation type="submission" date="2015-11" db="EMBL/GenBank/DDBJ databases">
        <title>De novo transcriptome assembly of four potential Pierce s Disease insect vectors from Arizona vineyards.</title>
        <authorList>
            <person name="Tassone E.E."/>
        </authorList>
    </citation>
    <scope>NUCLEOTIDE SEQUENCE</scope>
</reference>
<feature type="region of interest" description="Disordered" evidence="5">
    <location>
        <begin position="163"/>
        <end position="211"/>
    </location>
</feature>
<evidence type="ECO:0008006" key="9">
    <source>
        <dbReference type="Google" id="ProtNLM"/>
    </source>
</evidence>
<feature type="region of interest" description="Disordered" evidence="5">
    <location>
        <begin position="46"/>
        <end position="71"/>
    </location>
</feature>
<evidence type="ECO:0000259" key="6">
    <source>
        <dbReference type="SMART" id="SM00888"/>
    </source>
</evidence>
<dbReference type="InterPro" id="IPR018940">
    <property type="entry name" value="EF-1_beta_acid_region_euk"/>
</dbReference>
<proteinExistence type="inferred from homology"/>
<evidence type="ECO:0000256" key="1">
    <source>
        <dbReference type="ARBA" id="ARBA00007411"/>
    </source>
</evidence>
<feature type="domain" description="Elongation factor 1 beta central acidic region eukaryote" evidence="7">
    <location>
        <begin position="198"/>
        <end position="225"/>
    </location>
</feature>
<dbReference type="SMART" id="SM00888">
    <property type="entry name" value="EF1_GNE"/>
    <property type="match status" value="1"/>
</dbReference>
<dbReference type="Gene3D" id="3.30.70.60">
    <property type="match status" value="1"/>
</dbReference>
<organism evidence="8">
    <name type="scientific">Graphocephala atropunctata</name>
    <dbReference type="NCBI Taxonomy" id="36148"/>
    <lineage>
        <taxon>Eukaryota</taxon>
        <taxon>Metazoa</taxon>
        <taxon>Ecdysozoa</taxon>
        <taxon>Arthropoda</taxon>
        <taxon>Hexapoda</taxon>
        <taxon>Insecta</taxon>
        <taxon>Pterygota</taxon>
        <taxon>Neoptera</taxon>
        <taxon>Paraneoptera</taxon>
        <taxon>Hemiptera</taxon>
        <taxon>Auchenorrhyncha</taxon>
        <taxon>Membracoidea</taxon>
        <taxon>Cicadellidae</taxon>
        <taxon>Cicadellinae</taxon>
        <taxon>Cicadellini</taxon>
        <taxon>Graphocephala</taxon>
    </lineage>
</organism>
<dbReference type="InterPro" id="IPR014717">
    <property type="entry name" value="Transl_elong_EF1B/ribsomal_bS6"/>
</dbReference>
<dbReference type="GO" id="GO:0005853">
    <property type="term" value="C:eukaryotic translation elongation factor 1 complex"/>
    <property type="evidence" value="ECO:0007669"/>
    <property type="project" value="InterPro"/>
</dbReference>
<feature type="compositionally biased region" description="Acidic residues" evidence="5">
    <location>
        <begin position="190"/>
        <end position="208"/>
    </location>
</feature>
<dbReference type="InterPro" id="IPR049720">
    <property type="entry name" value="EF1B_bsu/dsu"/>
</dbReference>
<dbReference type="GO" id="GO:0005829">
    <property type="term" value="C:cytosol"/>
    <property type="evidence" value="ECO:0007669"/>
    <property type="project" value="TreeGrafter"/>
</dbReference>